<dbReference type="EMBL" id="JARJCW010000002">
    <property type="protein sequence ID" value="KAJ7228846.1"/>
    <property type="molecule type" value="Genomic_DNA"/>
</dbReference>
<evidence type="ECO:0000313" key="2">
    <source>
        <dbReference type="EMBL" id="KAJ7228846.1"/>
    </source>
</evidence>
<protein>
    <submittedName>
        <fullName evidence="2">Uncharacterized protein</fullName>
    </submittedName>
</protein>
<evidence type="ECO:0000256" key="1">
    <source>
        <dbReference type="SAM" id="MobiDB-lite"/>
    </source>
</evidence>
<proteinExistence type="predicted"/>
<dbReference type="AlphaFoldDB" id="A0AAD6YT92"/>
<evidence type="ECO:0000313" key="3">
    <source>
        <dbReference type="Proteomes" id="UP001219525"/>
    </source>
</evidence>
<feature type="region of interest" description="Disordered" evidence="1">
    <location>
        <begin position="1"/>
        <end position="69"/>
    </location>
</feature>
<reference evidence="2" key="1">
    <citation type="submission" date="2023-03" db="EMBL/GenBank/DDBJ databases">
        <title>Massive genome expansion in bonnet fungi (Mycena s.s.) driven by repeated elements and novel gene families across ecological guilds.</title>
        <authorList>
            <consortium name="Lawrence Berkeley National Laboratory"/>
            <person name="Harder C.B."/>
            <person name="Miyauchi S."/>
            <person name="Viragh M."/>
            <person name="Kuo A."/>
            <person name="Thoen E."/>
            <person name="Andreopoulos B."/>
            <person name="Lu D."/>
            <person name="Skrede I."/>
            <person name="Drula E."/>
            <person name="Henrissat B."/>
            <person name="Morin E."/>
            <person name="Kohler A."/>
            <person name="Barry K."/>
            <person name="LaButti K."/>
            <person name="Morin E."/>
            <person name="Salamov A."/>
            <person name="Lipzen A."/>
            <person name="Mereny Z."/>
            <person name="Hegedus B."/>
            <person name="Baldrian P."/>
            <person name="Stursova M."/>
            <person name="Weitz H."/>
            <person name="Taylor A."/>
            <person name="Grigoriev I.V."/>
            <person name="Nagy L.G."/>
            <person name="Martin F."/>
            <person name="Kauserud H."/>
        </authorList>
    </citation>
    <scope>NUCLEOTIDE SEQUENCE</scope>
    <source>
        <strain evidence="2">9144</strain>
    </source>
</reference>
<name>A0AAD6YT92_9AGAR</name>
<dbReference type="PANTHER" id="PTHR33324">
    <property type="entry name" value="EXPRESSED PROTEIN"/>
    <property type="match status" value="1"/>
</dbReference>
<organism evidence="2 3">
    <name type="scientific">Mycena pura</name>
    <dbReference type="NCBI Taxonomy" id="153505"/>
    <lineage>
        <taxon>Eukaryota</taxon>
        <taxon>Fungi</taxon>
        <taxon>Dikarya</taxon>
        <taxon>Basidiomycota</taxon>
        <taxon>Agaricomycotina</taxon>
        <taxon>Agaricomycetes</taxon>
        <taxon>Agaricomycetidae</taxon>
        <taxon>Agaricales</taxon>
        <taxon>Marasmiineae</taxon>
        <taxon>Mycenaceae</taxon>
        <taxon>Mycena</taxon>
    </lineage>
</organism>
<feature type="region of interest" description="Disordered" evidence="1">
    <location>
        <begin position="234"/>
        <end position="311"/>
    </location>
</feature>
<accession>A0AAD6YT92</accession>
<feature type="compositionally biased region" description="Low complexity" evidence="1">
    <location>
        <begin position="274"/>
        <end position="301"/>
    </location>
</feature>
<dbReference type="Proteomes" id="UP001219525">
    <property type="component" value="Unassembled WGS sequence"/>
</dbReference>
<gene>
    <name evidence="2" type="ORF">GGX14DRAFT_554901</name>
</gene>
<comment type="caution">
    <text evidence="2">The sequence shown here is derived from an EMBL/GenBank/DDBJ whole genome shotgun (WGS) entry which is preliminary data.</text>
</comment>
<keyword evidence="3" id="KW-1185">Reference proteome</keyword>
<feature type="compositionally biased region" description="Acidic residues" evidence="1">
    <location>
        <begin position="264"/>
        <end position="273"/>
    </location>
</feature>
<sequence length="443" mass="47207">MLRKKKDNSIEGLEAQITAAEGKVTRKRGRPPKDPGATTGSVDKPAAKRQKKSKPAADKKPDVPSPEWQGLPYLTQKLLTFVEDHEACRTALGMSKGDGDDAGKHDAKTQTDWFKEMGVYVLHGDPSGLWDSFSGTELVGVIRNRVNKLKSNFQKCKTWLGETGNGLVLEDREDEVFGDLWDKVKKLCPEYKRLYDLLATSPVYDTSACSNSASALNGGLGSLLRNSATSSDIDDLNISSDADKDEAASDARGPSLPPVISIDDNSDISDEEATSAAARARGASAKSAKSSAPVPAAAPAAQKHEGNASKRRTTMLNTIDQLTEKNTAALMDVAKMKLEQKSGQEAADRKARLKDAEAARAFAAQEAEKAREHEVRMMEYKIRLAEIQSGSRGAGLGLGVSDGMGSTFGSASGHGNSDAAGDLFSTGGSDGRLYPNSTFFGGF</sequence>
<dbReference type="PANTHER" id="PTHR33324:SF2">
    <property type="entry name" value="MYB_SANT-LIKE DNA-BINDING DOMAIN-CONTAINING PROTEIN"/>
    <property type="match status" value="1"/>
</dbReference>